<name>A0ABN7NPE7_TIMPD</name>
<gene>
    <name evidence="1" type="ORF">TPAB3V08_LOCUS4266</name>
</gene>
<dbReference type="EMBL" id="CAJPIN010005157">
    <property type="protein sequence ID" value="CAG2057287.1"/>
    <property type="molecule type" value="Genomic_DNA"/>
</dbReference>
<proteinExistence type="predicted"/>
<sequence>MEPETTNCVGGIQRLYHYLETNRDSYDLILNAGNTVDLNLFATLKFGPIEKAMELLNFTAINNANPYGVIVTDELTAIKDQVTKLKESNQNVFIIAIGKLVQLSSCVMCLLGRL</sequence>
<dbReference type="Proteomes" id="UP001153148">
    <property type="component" value="Unassembled WGS sequence"/>
</dbReference>
<organism evidence="1 2">
    <name type="scientific">Timema podura</name>
    <name type="common">Walking stick</name>
    <dbReference type="NCBI Taxonomy" id="61482"/>
    <lineage>
        <taxon>Eukaryota</taxon>
        <taxon>Metazoa</taxon>
        <taxon>Ecdysozoa</taxon>
        <taxon>Arthropoda</taxon>
        <taxon>Hexapoda</taxon>
        <taxon>Insecta</taxon>
        <taxon>Pterygota</taxon>
        <taxon>Neoptera</taxon>
        <taxon>Polyneoptera</taxon>
        <taxon>Phasmatodea</taxon>
        <taxon>Timematodea</taxon>
        <taxon>Timematoidea</taxon>
        <taxon>Timematidae</taxon>
        <taxon>Timema</taxon>
    </lineage>
</organism>
<comment type="caution">
    <text evidence="1">The sequence shown here is derived from an EMBL/GenBank/DDBJ whole genome shotgun (WGS) entry which is preliminary data.</text>
</comment>
<protein>
    <submittedName>
        <fullName evidence="1">Uncharacterized protein</fullName>
    </submittedName>
</protein>
<evidence type="ECO:0000313" key="2">
    <source>
        <dbReference type="Proteomes" id="UP001153148"/>
    </source>
</evidence>
<accession>A0ABN7NPE7</accession>
<reference evidence="1" key="1">
    <citation type="submission" date="2021-03" db="EMBL/GenBank/DDBJ databases">
        <authorList>
            <person name="Tran Van P."/>
        </authorList>
    </citation>
    <scope>NUCLEOTIDE SEQUENCE</scope>
</reference>
<evidence type="ECO:0000313" key="1">
    <source>
        <dbReference type="EMBL" id="CAG2057287.1"/>
    </source>
</evidence>
<keyword evidence="2" id="KW-1185">Reference proteome</keyword>